<dbReference type="Proteomes" id="UP000327493">
    <property type="component" value="Chromosome 12"/>
</dbReference>
<evidence type="ECO:0000313" key="2">
    <source>
        <dbReference type="EMBL" id="KAA8587609.1"/>
    </source>
</evidence>
<accession>A0A5J5D292</accession>
<proteinExistence type="predicted"/>
<name>A0A5J5D292_9PERO</name>
<evidence type="ECO:0000256" key="1">
    <source>
        <dbReference type="SAM" id="MobiDB-lite"/>
    </source>
</evidence>
<gene>
    <name evidence="2" type="ORF">FQN60_016471</name>
</gene>
<evidence type="ECO:0000313" key="3">
    <source>
        <dbReference type="Proteomes" id="UP000327493"/>
    </source>
</evidence>
<dbReference type="AlphaFoldDB" id="A0A5J5D292"/>
<reference evidence="2 3" key="1">
    <citation type="submission" date="2019-08" db="EMBL/GenBank/DDBJ databases">
        <title>A chromosome-level genome assembly, high-density linkage maps, and genome scans reveal the genomic architecture of hybrid incompatibilities underlying speciation via character displacement in darters (Percidae: Etheostominae).</title>
        <authorList>
            <person name="Moran R.L."/>
            <person name="Catchen J.M."/>
            <person name="Fuller R.C."/>
        </authorList>
    </citation>
    <scope>NUCLEOTIDE SEQUENCE [LARGE SCALE GENOMIC DNA]</scope>
    <source>
        <strain evidence="2">EspeVRDwgs_2016</strain>
        <tissue evidence="2">Muscle</tissue>
    </source>
</reference>
<feature type="region of interest" description="Disordered" evidence="1">
    <location>
        <begin position="32"/>
        <end position="57"/>
    </location>
</feature>
<feature type="compositionally biased region" description="Low complexity" evidence="1">
    <location>
        <begin position="42"/>
        <end position="56"/>
    </location>
</feature>
<organism evidence="2 3">
    <name type="scientific">Etheostoma spectabile</name>
    <name type="common">orangethroat darter</name>
    <dbReference type="NCBI Taxonomy" id="54343"/>
    <lineage>
        <taxon>Eukaryota</taxon>
        <taxon>Metazoa</taxon>
        <taxon>Chordata</taxon>
        <taxon>Craniata</taxon>
        <taxon>Vertebrata</taxon>
        <taxon>Euteleostomi</taxon>
        <taxon>Actinopterygii</taxon>
        <taxon>Neopterygii</taxon>
        <taxon>Teleostei</taxon>
        <taxon>Neoteleostei</taxon>
        <taxon>Acanthomorphata</taxon>
        <taxon>Eupercaria</taxon>
        <taxon>Perciformes</taxon>
        <taxon>Percoidei</taxon>
        <taxon>Percidae</taxon>
        <taxon>Etheostomatinae</taxon>
        <taxon>Etheostoma</taxon>
    </lineage>
</organism>
<keyword evidence="3" id="KW-1185">Reference proteome</keyword>
<protein>
    <submittedName>
        <fullName evidence="2">Uncharacterized protein</fullName>
    </submittedName>
</protein>
<dbReference type="EMBL" id="VOFY01000012">
    <property type="protein sequence ID" value="KAA8587609.1"/>
    <property type="molecule type" value="Genomic_DNA"/>
</dbReference>
<comment type="caution">
    <text evidence="2">The sequence shown here is derived from an EMBL/GenBank/DDBJ whole genome shotgun (WGS) entry which is preliminary data.</text>
</comment>
<sequence>MRTTVTCTPRAAWTARRRLFISSRPRWSTNARVRSWSRRRSSPSNSTTSTITSLSSAGKFTPAACLRCLISVHQSSR</sequence>